<organism evidence="9 10">
    <name type="scientific">Cladosporium halotolerans</name>
    <dbReference type="NCBI Taxonomy" id="1052096"/>
    <lineage>
        <taxon>Eukaryota</taxon>
        <taxon>Fungi</taxon>
        <taxon>Dikarya</taxon>
        <taxon>Ascomycota</taxon>
        <taxon>Pezizomycotina</taxon>
        <taxon>Dothideomycetes</taxon>
        <taxon>Dothideomycetidae</taxon>
        <taxon>Cladosporiales</taxon>
        <taxon>Cladosporiaceae</taxon>
        <taxon>Cladosporium</taxon>
    </lineage>
</organism>
<dbReference type="PROSITE" id="PS51266">
    <property type="entry name" value="ZF_CHY"/>
    <property type="match status" value="1"/>
</dbReference>
<proteinExistence type="predicted"/>
<name>A0AB34KKW3_9PEZI</name>
<dbReference type="InterPro" id="IPR036855">
    <property type="entry name" value="Znf_CCCH_sf"/>
</dbReference>
<dbReference type="EMBL" id="JAAQHG020000028">
    <property type="protein sequence ID" value="KAL1584210.1"/>
    <property type="molecule type" value="Genomic_DNA"/>
</dbReference>
<evidence type="ECO:0000313" key="10">
    <source>
        <dbReference type="Proteomes" id="UP000803884"/>
    </source>
</evidence>
<sequence length="752" mass="82815">MAESLTPTTPGGQSKPQKKQVCRFFTSKGCRAGDACPYAHPSGADKPVVQPKPARQANKETANTPTNQQRRQYHPPPVDSSKVVRPRPQVEDPRAFQVGQIQRRFKPVVSENDDGNTYAFKMSPSDPDFPYDIEALECELVVPKSFPKGSKAFLRVLNKDIPRGFQINIERGFDLVRDDAPDATLLGLLNRLDKRLESILAGEMAETIKLVVHRNAPSSATETQAAPVVQTPPPSPPRAISKPVLPVFTSQQKDEAKSKRQTNTRQLEARLGRLSSFAKSPDGFSYTIPLDSPKRSTWPPELQPLRSFTLLLPEIYPLEPSTIMLDSDSPSARNVEEAFKARSAAGTDATLMQQVNYLALHIKDMAIAPVVNEKPEPSVAHKISPPQAISAIDHATPQTQAPAAPQPSDTLDDRSHIKIIPRPPEWDVSGPGSDSDSSDEDDYSYDSGDETEDSAPPDEVSQPTGAPVEKGVLLSFPQLELHSIELMELTTLNLTIKCERCKDTMDVERLRNNVTGEASNMRDESCKKCANGLAIGFRADLMHSASVRAGYLDLDGCTVVDMLPSNFAPTCSECSTTYPAPGVVSVRGESTMAICRECHKKMTFRIPEVKFLQVSAAAIRASRAPGRKKAKENLGIVAGTELPRRGRCTHYGKSYRWFRFSCCSKVFACDKCHDASTDHPNEHANRMICGFCSREQNYRPEDCGICHAGLVGKKGHGFWEGGKGTRDRTRMSRKDPRKFKRLPGGQARKKAN</sequence>
<evidence type="ECO:0000256" key="2">
    <source>
        <dbReference type="ARBA" id="ARBA00022771"/>
    </source>
</evidence>
<feature type="compositionally biased region" description="Basic residues" evidence="6">
    <location>
        <begin position="735"/>
        <end position="752"/>
    </location>
</feature>
<dbReference type="SUPFAM" id="SSF48695">
    <property type="entry name" value="Multiheme cytochromes"/>
    <property type="match status" value="1"/>
</dbReference>
<dbReference type="InterPro" id="IPR000571">
    <property type="entry name" value="Znf_CCCH"/>
</dbReference>
<feature type="region of interest" description="Disordered" evidence="6">
    <location>
        <begin position="420"/>
        <end position="466"/>
    </location>
</feature>
<evidence type="ECO:0000256" key="6">
    <source>
        <dbReference type="SAM" id="MobiDB-lite"/>
    </source>
</evidence>
<dbReference type="GO" id="GO:0008270">
    <property type="term" value="F:zinc ion binding"/>
    <property type="evidence" value="ECO:0007669"/>
    <property type="project" value="UniProtKB-KW"/>
</dbReference>
<dbReference type="GeneID" id="96008676"/>
<dbReference type="AlphaFoldDB" id="A0AB34KKW3"/>
<dbReference type="InterPro" id="IPR037274">
    <property type="entry name" value="Znf_CHY_sf"/>
</dbReference>
<gene>
    <name evidence="9" type="ORF">WHR41_07233</name>
</gene>
<evidence type="ECO:0000259" key="7">
    <source>
        <dbReference type="PROSITE" id="PS50103"/>
    </source>
</evidence>
<evidence type="ECO:0000256" key="3">
    <source>
        <dbReference type="ARBA" id="ARBA00022833"/>
    </source>
</evidence>
<dbReference type="SUPFAM" id="SSF161219">
    <property type="entry name" value="CHY zinc finger-like"/>
    <property type="match status" value="1"/>
</dbReference>
<dbReference type="Gene3D" id="4.10.1000.10">
    <property type="entry name" value="Zinc finger, CCCH-type"/>
    <property type="match status" value="1"/>
</dbReference>
<evidence type="ECO:0008006" key="11">
    <source>
        <dbReference type="Google" id="ProtNLM"/>
    </source>
</evidence>
<feature type="region of interest" description="Disordered" evidence="6">
    <location>
        <begin position="717"/>
        <end position="752"/>
    </location>
</feature>
<evidence type="ECO:0000256" key="5">
    <source>
        <dbReference type="PROSITE-ProRule" id="PRU00723"/>
    </source>
</evidence>
<keyword evidence="3 5" id="KW-0862">Zinc</keyword>
<feature type="compositionally biased region" description="Polar residues" evidence="6">
    <location>
        <begin position="1"/>
        <end position="15"/>
    </location>
</feature>
<comment type="caution">
    <text evidence="9">The sequence shown here is derived from an EMBL/GenBank/DDBJ whole genome shotgun (WGS) entry which is preliminary data.</text>
</comment>
<accession>A0AB34KKW3</accession>
<feature type="region of interest" description="Disordered" evidence="6">
    <location>
        <begin position="33"/>
        <end position="96"/>
    </location>
</feature>
<reference evidence="9 10" key="1">
    <citation type="journal article" date="2020" name="Microbiol. Resour. Announc.">
        <title>Draft Genome Sequence of a Cladosporium Species Isolated from the Mesophotic Ascidian Didemnum maculosum.</title>
        <authorList>
            <person name="Gioti A."/>
            <person name="Siaperas R."/>
            <person name="Nikolaivits E."/>
            <person name="Le Goff G."/>
            <person name="Ouazzani J."/>
            <person name="Kotoulas G."/>
            <person name="Topakas E."/>
        </authorList>
    </citation>
    <scope>NUCLEOTIDE SEQUENCE [LARGE SCALE GENOMIC DNA]</scope>
    <source>
        <strain evidence="9 10">TM138-S3</strain>
    </source>
</reference>
<feature type="compositionally biased region" description="Polar residues" evidence="6">
    <location>
        <begin position="59"/>
        <end position="70"/>
    </location>
</feature>
<dbReference type="SMART" id="SM00356">
    <property type="entry name" value="ZnF_C3H1"/>
    <property type="match status" value="1"/>
</dbReference>
<keyword evidence="1 5" id="KW-0479">Metal-binding</keyword>
<feature type="compositionally biased region" description="Acidic residues" evidence="6">
    <location>
        <begin position="436"/>
        <end position="456"/>
    </location>
</feature>
<dbReference type="SUPFAM" id="SSF90229">
    <property type="entry name" value="CCCH zinc finger"/>
    <property type="match status" value="1"/>
</dbReference>
<dbReference type="Pfam" id="PF05495">
    <property type="entry name" value="zf-CHY"/>
    <property type="match status" value="1"/>
</dbReference>
<dbReference type="InterPro" id="IPR036280">
    <property type="entry name" value="Multihaem_cyt_sf"/>
</dbReference>
<feature type="zinc finger region" description="C3H1-type" evidence="5">
    <location>
        <begin position="16"/>
        <end position="43"/>
    </location>
</feature>
<dbReference type="Proteomes" id="UP000803884">
    <property type="component" value="Unassembled WGS sequence"/>
</dbReference>
<evidence type="ECO:0000256" key="1">
    <source>
        <dbReference type="ARBA" id="ARBA00022723"/>
    </source>
</evidence>
<feature type="domain" description="C3H1-type" evidence="7">
    <location>
        <begin position="16"/>
        <end position="43"/>
    </location>
</feature>
<keyword evidence="2 4" id="KW-0863">Zinc-finger</keyword>
<dbReference type="RefSeq" id="XP_069227316.1">
    <property type="nucleotide sequence ID" value="XM_069375838.1"/>
</dbReference>
<evidence type="ECO:0000256" key="4">
    <source>
        <dbReference type="PROSITE-ProRule" id="PRU00601"/>
    </source>
</evidence>
<evidence type="ECO:0000313" key="9">
    <source>
        <dbReference type="EMBL" id="KAL1584210.1"/>
    </source>
</evidence>
<feature type="region of interest" description="Disordered" evidence="6">
    <location>
        <begin position="219"/>
        <end position="240"/>
    </location>
</feature>
<keyword evidence="10" id="KW-1185">Reference proteome</keyword>
<feature type="region of interest" description="Disordered" evidence="6">
    <location>
        <begin position="1"/>
        <end position="20"/>
    </location>
</feature>
<evidence type="ECO:0000259" key="8">
    <source>
        <dbReference type="PROSITE" id="PS51266"/>
    </source>
</evidence>
<dbReference type="PROSITE" id="PS50103">
    <property type="entry name" value="ZF_C3H1"/>
    <property type="match status" value="1"/>
</dbReference>
<dbReference type="InterPro" id="IPR008913">
    <property type="entry name" value="Znf_CHY"/>
</dbReference>
<feature type="compositionally biased region" description="Basic and acidic residues" evidence="6">
    <location>
        <begin position="723"/>
        <end position="734"/>
    </location>
</feature>
<feature type="domain" description="CHY-type" evidence="8">
    <location>
        <begin position="641"/>
        <end position="708"/>
    </location>
</feature>
<protein>
    <recommendedName>
        <fullName evidence="11">CHY-type domain-containing protein</fullName>
    </recommendedName>
</protein>